<keyword evidence="5" id="KW-0999">Mitochondrion inner membrane</keyword>
<accession>A0A5N6UME5</accession>
<evidence type="ECO:0000256" key="4">
    <source>
        <dbReference type="ARBA" id="ARBA00022741"/>
    </source>
</evidence>
<evidence type="ECO:0000256" key="5">
    <source>
        <dbReference type="ARBA" id="ARBA00022792"/>
    </source>
</evidence>
<feature type="transmembrane region" description="Helical" evidence="12">
    <location>
        <begin position="46"/>
        <end position="65"/>
    </location>
</feature>
<keyword evidence="3 12" id="KW-0812">Transmembrane</keyword>
<evidence type="ECO:0000259" key="13">
    <source>
        <dbReference type="SMART" id="SM00382"/>
    </source>
</evidence>
<evidence type="ECO:0000256" key="3">
    <source>
        <dbReference type="ARBA" id="ARBA00022692"/>
    </source>
</evidence>
<evidence type="ECO:0000259" key="14">
    <source>
        <dbReference type="SMART" id="SM01024"/>
    </source>
</evidence>
<feature type="domain" description="BCS1 N-terminal" evidence="14">
    <location>
        <begin position="52"/>
        <end position="255"/>
    </location>
</feature>
<dbReference type="SMART" id="SM00382">
    <property type="entry name" value="AAA"/>
    <property type="match status" value="1"/>
</dbReference>
<dbReference type="Pfam" id="PF00004">
    <property type="entry name" value="AAA"/>
    <property type="match status" value="1"/>
</dbReference>
<keyword evidence="9" id="KW-0496">Mitochondrion</keyword>
<gene>
    <name evidence="15" type="ORF">BDV40DRAFT_273770</name>
</gene>
<evidence type="ECO:0000256" key="12">
    <source>
        <dbReference type="SAM" id="Phobius"/>
    </source>
</evidence>
<dbReference type="PROSITE" id="PS00674">
    <property type="entry name" value="AAA"/>
    <property type="match status" value="1"/>
</dbReference>
<dbReference type="InterPro" id="IPR050747">
    <property type="entry name" value="Mitochondrial_chaperone_BCS1"/>
</dbReference>
<sequence>MAFSMNSTSVMPGMLLPQVTLEAFIPGYGLLLHLVTSSFNIDKSSYMLAFTASITFCVYVLPVFWDRLQSLLLRLAESVEIPYHDELYDQTIRWISTHPGLTQTQRSTAATRLDVAPSWNMDKKGKIVSDEDKRKLDKNPREFWMEQKLRDKLGQIYFIPAAFQTSVFKYNGRLFAFSRQPQKDAFGSWTTRREKLHFYTARWNKQELRDFLADIQKTVAEKDNDSLVIRRALKNGSDFRWTYAMSKQPRRLSTIALDHDLKNQIIDDIQDYLHPSSRDWHQLRDFPYRRGYLFHGPPGTGKSSFCLAIASLVQLDIYVINLTANGLDENSLALLFQSLPERCIVLFEDVDQAGIQKRKSENPFLEISDETNGKKGIVAEAHDHKRPLNNITLAALLNIVDGVSAQEGRVLIMTTNHIDQLDPALIRPGRVDMKIFFGYAERLAIAELFLLMYSEPADGHFMANQMPNGCIYPLSPPASPDWTQKDIASLSKVFSDMVPPNRYTAAEIQNFLLQYRSDPWLAVTDASEWAYGDLRLDCKENLPALHTSCSRFNIRGTDYYLSISALIFSWSRHKLCSKDSSHHESSNCSQLHILLLQLPVSDENVPKIWTTPTDSVAGVDLSLQAALQRVVVTQTGLQLSKIVYDAPLRKREDWLDFPYIIHTSPSEPEWEKHILINPAMCQGYEWVTEDQMRNGEYHCSHEEKGTILKAFSVARQRGFDLL</sequence>
<evidence type="ECO:0000313" key="16">
    <source>
        <dbReference type="Proteomes" id="UP000326950"/>
    </source>
</evidence>
<dbReference type="InterPro" id="IPR003593">
    <property type="entry name" value="AAA+_ATPase"/>
</dbReference>
<keyword evidence="16" id="KW-1185">Reference proteome</keyword>
<evidence type="ECO:0008006" key="17">
    <source>
        <dbReference type="Google" id="ProtNLM"/>
    </source>
</evidence>
<comment type="similarity">
    <text evidence="2">Belongs to the AAA ATPase family. BCS1 subfamily.</text>
</comment>
<evidence type="ECO:0000256" key="7">
    <source>
        <dbReference type="ARBA" id="ARBA00022840"/>
    </source>
</evidence>
<reference evidence="15 16" key="1">
    <citation type="submission" date="2019-04" db="EMBL/GenBank/DDBJ databases">
        <title>Friends and foes A comparative genomics study of 23 Aspergillus species from section Flavi.</title>
        <authorList>
            <consortium name="DOE Joint Genome Institute"/>
            <person name="Kjaerbolling I."/>
            <person name="Vesth T."/>
            <person name="Frisvad J.C."/>
            <person name="Nybo J.L."/>
            <person name="Theobald S."/>
            <person name="Kildgaard S."/>
            <person name="Isbrandt T."/>
            <person name="Kuo A."/>
            <person name="Sato A."/>
            <person name="Lyhne E.K."/>
            <person name="Kogle M.E."/>
            <person name="Wiebenga A."/>
            <person name="Kun R.S."/>
            <person name="Lubbers R.J."/>
            <person name="Makela M.R."/>
            <person name="Barry K."/>
            <person name="Chovatia M."/>
            <person name="Clum A."/>
            <person name="Daum C."/>
            <person name="Haridas S."/>
            <person name="He G."/>
            <person name="LaButti K."/>
            <person name="Lipzen A."/>
            <person name="Mondo S."/>
            <person name="Riley R."/>
            <person name="Salamov A."/>
            <person name="Simmons B.A."/>
            <person name="Magnuson J.K."/>
            <person name="Henrissat B."/>
            <person name="Mortensen U.H."/>
            <person name="Larsen T.O."/>
            <person name="Devries R.P."/>
            <person name="Grigoriev I.V."/>
            <person name="Machida M."/>
            <person name="Baker S.E."/>
            <person name="Andersen M.R."/>
        </authorList>
    </citation>
    <scope>NUCLEOTIDE SEQUENCE [LARGE SCALE GENOMIC DNA]</scope>
    <source>
        <strain evidence="15 16">CBS 117626</strain>
    </source>
</reference>
<evidence type="ECO:0000313" key="15">
    <source>
        <dbReference type="EMBL" id="KAE8159251.1"/>
    </source>
</evidence>
<dbReference type="InterPro" id="IPR003959">
    <property type="entry name" value="ATPase_AAA_core"/>
</dbReference>
<keyword evidence="4" id="KW-0547">Nucleotide-binding</keyword>
<evidence type="ECO:0000256" key="1">
    <source>
        <dbReference type="ARBA" id="ARBA00004434"/>
    </source>
</evidence>
<evidence type="ECO:0000256" key="8">
    <source>
        <dbReference type="ARBA" id="ARBA00022989"/>
    </source>
</evidence>
<dbReference type="InterPro" id="IPR027417">
    <property type="entry name" value="P-loop_NTPase"/>
</dbReference>
<keyword evidence="8 12" id="KW-1133">Transmembrane helix</keyword>
<evidence type="ECO:0000256" key="10">
    <source>
        <dbReference type="ARBA" id="ARBA00023136"/>
    </source>
</evidence>
<dbReference type="GO" id="GO:0005524">
    <property type="term" value="F:ATP binding"/>
    <property type="evidence" value="ECO:0007669"/>
    <property type="project" value="UniProtKB-KW"/>
</dbReference>
<evidence type="ECO:0000256" key="11">
    <source>
        <dbReference type="ARBA" id="ARBA00048778"/>
    </source>
</evidence>
<dbReference type="EMBL" id="ML738678">
    <property type="protein sequence ID" value="KAE8159251.1"/>
    <property type="molecule type" value="Genomic_DNA"/>
</dbReference>
<dbReference type="GO" id="GO:0005743">
    <property type="term" value="C:mitochondrial inner membrane"/>
    <property type="evidence" value="ECO:0007669"/>
    <property type="project" value="UniProtKB-SubCell"/>
</dbReference>
<name>A0A5N6UME5_ASPTM</name>
<dbReference type="Proteomes" id="UP000326950">
    <property type="component" value="Unassembled WGS sequence"/>
</dbReference>
<comment type="subcellular location">
    <subcellularLocation>
        <location evidence="1">Mitochondrion inner membrane</location>
        <topology evidence="1">Single-pass membrane protein</topology>
    </subcellularLocation>
</comment>
<comment type="catalytic activity">
    <reaction evidence="11">
        <text>ATP + H2O = ADP + phosphate + H(+)</text>
        <dbReference type="Rhea" id="RHEA:13065"/>
        <dbReference type="ChEBI" id="CHEBI:15377"/>
        <dbReference type="ChEBI" id="CHEBI:15378"/>
        <dbReference type="ChEBI" id="CHEBI:30616"/>
        <dbReference type="ChEBI" id="CHEBI:43474"/>
        <dbReference type="ChEBI" id="CHEBI:456216"/>
    </reaction>
    <physiologicalReaction direction="left-to-right" evidence="11">
        <dbReference type="Rhea" id="RHEA:13066"/>
    </physiologicalReaction>
</comment>
<organism evidence="15 16">
    <name type="scientific">Aspergillus tamarii</name>
    <dbReference type="NCBI Taxonomy" id="41984"/>
    <lineage>
        <taxon>Eukaryota</taxon>
        <taxon>Fungi</taxon>
        <taxon>Dikarya</taxon>
        <taxon>Ascomycota</taxon>
        <taxon>Pezizomycotina</taxon>
        <taxon>Eurotiomycetes</taxon>
        <taxon>Eurotiomycetidae</taxon>
        <taxon>Eurotiales</taxon>
        <taxon>Aspergillaceae</taxon>
        <taxon>Aspergillus</taxon>
        <taxon>Aspergillus subgen. Circumdati</taxon>
    </lineage>
</organism>
<keyword evidence="7" id="KW-0067">ATP-binding</keyword>
<dbReference type="GO" id="GO:0016887">
    <property type="term" value="F:ATP hydrolysis activity"/>
    <property type="evidence" value="ECO:0007669"/>
    <property type="project" value="InterPro"/>
</dbReference>
<dbReference type="InterPro" id="IPR057495">
    <property type="entry name" value="AAA_lid_BCS1"/>
</dbReference>
<dbReference type="SMART" id="SM01024">
    <property type="entry name" value="BCS1_N"/>
    <property type="match status" value="1"/>
</dbReference>
<evidence type="ECO:0000256" key="9">
    <source>
        <dbReference type="ARBA" id="ARBA00023128"/>
    </source>
</evidence>
<proteinExistence type="inferred from homology"/>
<dbReference type="OrthoDB" id="10251412at2759"/>
<dbReference type="AlphaFoldDB" id="A0A5N6UME5"/>
<evidence type="ECO:0000256" key="6">
    <source>
        <dbReference type="ARBA" id="ARBA00022801"/>
    </source>
</evidence>
<feature type="transmembrane region" description="Helical" evidence="12">
    <location>
        <begin position="15"/>
        <end position="34"/>
    </location>
</feature>
<feature type="domain" description="AAA+ ATPase" evidence="13">
    <location>
        <begin position="288"/>
        <end position="441"/>
    </location>
</feature>
<evidence type="ECO:0000256" key="2">
    <source>
        <dbReference type="ARBA" id="ARBA00007448"/>
    </source>
</evidence>
<dbReference type="Gene3D" id="3.40.50.300">
    <property type="entry name" value="P-loop containing nucleotide triphosphate hydrolases"/>
    <property type="match status" value="1"/>
</dbReference>
<dbReference type="InterPro" id="IPR014851">
    <property type="entry name" value="BCS1_N"/>
</dbReference>
<dbReference type="PANTHER" id="PTHR23070">
    <property type="entry name" value="BCS1 AAA-TYPE ATPASE"/>
    <property type="match status" value="1"/>
</dbReference>
<keyword evidence="6" id="KW-0378">Hydrolase</keyword>
<dbReference type="InterPro" id="IPR003960">
    <property type="entry name" value="ATPase_AAA_CS"/>
</dbReference>
<keyword evidence="10 12" id="KW-0472">Membrane</keyword>
<dbReference type="SUPFAM" id="SSF52540">
    <property type="entry name" value="P-loop containing nucleoside triphosphate hydrolases"/>
    <property type="match status" value="1"/>
</dbReference>
<dbReference type="Pfam" id="PF08740">
    <property type="entry name" value="BCS1_N"/>
    <property type="match status" value="1"/>
</dbReference>
<dbReference type="Pfam" id="PF25426">
    <property type="entry name" value="AAA_lid_BCS1"/>
    <property type="match status" value="1"/>
</dbReference>
<protein>
    <recommendedName>
        <fullName evidence="17">P-loop containing nucleoside triphosphate hydrolase protein</fullName>
    </recommendedName>
</protein>